<dbReference type="Gene3D" id="2.60.40.1090">
    <property type="entry name" value="Fimbrial-type adhesion domain"/>
    <property type="match status" value="1"/>
</dbReference>
<dbReference type="EMBL" id="AAIVAV010000053">
    <property type="protein sequence ID" value="ECI4012534.1"/>
    <property type="molecule type" value="Genomic_DNA"/>
</dbReference>
<comment type="caution">
    <text evidence="2">The sequence shown here is derived from an EMBL/GenBank/DDBJ whole genome shotgun (WGS) entry which is preliminary data.</text>
</comment>
<dbReference type="Pfam" id="PF00419">
    <property type="entry name" value="Fimbrial"/>
    <property type="match status" value="1"/>
</dbReference>
<dbReference type="AlphaFoldDB" id="A0A5Y3MY60"/>
<dbReference type="InterPro" id="IPR008966">
    <property type="entry name" value="Adhesion_dom_sf"/>
</dbReference>
<dbReference type="PANTHER" id="PTHR33420:SF33">
    <property type="entry name" value="MINOR FIMBRIAL SUBUNIT"/>
    <property type="match status" value="1"/>
</dbReference>
<dbReference type="Proteomes" id="UP000839598">
    <property type="component" value="Unassembled WGS sequence"/>
</dbReference>
<dbReference type="PANTHER" id="PTHR33420">
    <property type="entry name" value="FIMBRIAL SUBUNIT ELFA-RELATED"/>
    <property type="match status" value="1"/>
</dbReference>
<dbReference type="GO" id="GO:0043709">
    <property type="term" value="P:cell adhesion involved in single-species biofilm formation"/>
    <property type="evidence" value="ECO:0007669"/>
    <property type="project" value="TreeGrafter"/>
</dbReference>
<sequence>MCGEGKKEMNMMNIMKVVPCLVTLFIGMIPGAASALDVNFKGSLVIPDCTINNNTPLDVDFGEVEIQTLTAGNTAFHARDVDIPLNCPYTVGLPKLTLTSAAVHDAARGVIQTSKYSEGLVIYLRQGDGTTAIPLGTATNVSTSVTGSGNSRTLKLNAGLGRIKDMSDLTAGPFTGSAGLQVRYE</sequence>
<dbReference type="InterPro" id="IPR050263">
    <property type="entry name" value="Bact_Fimbrial_Adh_Pro"/>
</dbReference>
<reference evidence="2" key="1">
    <citation type="submission" date="2018-06" db="EMBL/GenBank/DDBJ databases">
        <authorList>
            <person name="Ashton P.M."/>
            <person name="Dallman T."/>
            <person name="Nair S."/>
            <person name="De Pinna E."/>
            <person name="Peters T."/>
            <person name="Grant K."/>
        </authorList>
    </citation>
    <scope>NUCLEOTIDE SEQUENCE [LARGE SCALE GENOMIC DNA]</scope>
    <source>
        <strain evidence="2">275803</strain>
    </source>
</reference>
<gene>
    <name evidence="2" type="ORF">DN310_25380</name>
</gene>
<dbReference type="InterPro" id="IPR000259">
    <property type="entry name" value="Adhesion_dom_fimbrial"/>
</dbReference>
<dbReference type="GO" id="GO:0009289">
    <property type="term" value="C:pilus"/>
    <property type="evidence" value="ECO:0007669"/>
    <property type="project" value="InterPro"/>
</dbReference>
<organism evidence="2">
    <name type="scientific">Salmonella enterica subsp. salamae</name>
    <dbReference type="NCBI Taxonomy" id="59202"/>
    <lineage>
        <taxon>Bacteria</taxon>
        <taxon>Pseudomonadati</taxon>
        <taxon>Pseudomonadota</taxon>
        <taxon>Gammaproteobacteria</taxon>
        <taxon>Enterobacterales</taxon>
        <taxon>Enterobacteriaceae</taxon>
        <taxon>Salmonella</taxon>
    </lineage>
</organism>
<evidence type="ECO:0000313" key="2">
    <source>
        <dbReference type="EMBL" id="ECI4012534.1"/>
    </source>
</evidence>
<proteinExistence type="predicted"/>
<feature type="domain" description="Fimbrial-type adhesion" evidence="1">
    <location>
        <begin position="39"/>
        <end position="184"/>
    </location>
</feature>
<accession>A0A5Y3MY60</accession>
<dbReference type="InterPro" id="IPR036937">
    <property type="entry name" value="Adhesion_dom_fimbrial_sf"/>
</dbReference>
<evidence type="ECO:0000259" key="1">
    <source>
        <dbReference type="Pfam" id="PF00419"/>
    </source>
</evidence>
<dbReference type="InterPro" id="IPR005430">
    <property type="entry name" value="P_pili_tip_PapF"/>
</dbReference>
<protein>
    <submittedName>
        <fullName evidence="2">Fimbrial protein</fullName>
    </submittedName>
</protein>
<dbReference type="SUPFAM" id="SSF49401">
    <property type="entry name" value="Bacterial adhesins"/>
    <property type="match status" value="1"/>
</dbReference>
<name>A0A5Y3MY60_SALER</name>
<dbReference type="PRINTS" id="PR01613">
    <property type="entry name" value="FIMBRIALPAPF"/>
</dbReference>